<keyword evidence="1" id="KW-1133">Transmembrane helix</keyword>
<feature type="transmembrane region" description="Helical" evidence="1">
    <location>
        <begin position="6"/>
        <end position="22"/>
    </location>
</feature>
<sequence>MFNVVFWILAIWFIVNVIWMWFRFNDQKLQKTFAWINCLAIVIGFWVYYGVTHDANSLANWFICLNWANVILAIIQFYFGYRHNNAGHTAGHTAVHGN</sequence>
<accession>A0ABS2GYJ8</accession>
<dbReference type="RefSeq" id="WP_204784780.1">
    <property type="nucleotide sequence ID" value="NZ_CALVGD010000080.1"/>
</dbReference>
<evidence type="ECO:0000256" key="1">
    <source>
        <dbReference type="SAM" id="Phobius"/>
    </source>
</evidence>
<organism evidence="2 3">
    <name type="scientific">Limosilactobacillus coleohominis</name>
    <dbReference type="NCBI Taxonomy" id="181675"/>
    <lineage>
        <taxon>Bacteria</taxon>
        <taxon>Bacillati</taxon>
        <taxon>Bacillota</taxon>
        <taxon>Bacilli</taxon>
        <taxon>Lactobacillales</taxon>
        <taxon>Lactobacillaceae</taxon>
        <taxon>Limosilactobacillus</taxon>
    </lineage>
</organism>
<keyword evidence="3" id="KW-1185">Reference proteome</keyword>
<dbReference type="Proteomes" id="UP000785625">
    <property type="component" value="Unassembled WGS sequence"/>
</dbReference>
<evidence type="ECO:0000313" key="2">
    <source>
        <dbReference type="EMBL" id="MBM6940406.1"/>
    </source>
</evidence>
<dbReference type="EMBL" id="JACJKU010000016">
    <property type="protein sequence ID" value="MBM6940406.1"/>
    <property type="molecule type" value="Genomic_DNA"/>
</dbReference>
<evidence type="ECO:0000313" key="3">
    <source>
        <dbReference type="Proteomes" id="UP000785625"/>
    </source>
</evidence>
<keyword evidence="1" id="KW-0812">Transmembrane</keyword>
<proteinExistence type="predicted"/>
<feature type="transmembrane region" description="Helical" evidence="1">
    <location>
        <begin position="34"/>
        <end position="52"/>
    </location>
</feature>
<comment type="caution">
    <text evidence="2">The sequence shown here is derived from an EMBL/GenBank/DDBJ whole genome shotgun (WGS) entry which is preliminary data.</text>
</comment>
<reference evidence="2 3" key="1">
    <citation type="journal article" date="2021" name="Sci. Rep.">
        <title>The distribution of antibiotic resistance genes in chicken gut microbiota commensals.</title>
        <authorList>
            <person name="Juricova H."/>
            <person name="Matiasovicova J."/>
            <person name="Kubasova T."/>
            <person name="Cejkova D."/>
            <person name="Rychlik I."/>
        </authorList>
    </citation>
    <scope>NUCLEOTIDE SEQUENCE [LARGE SCALE GENOMIC DNA]</scope>
    <source>
        <strain evidence="2 3">An574</strain>
    </source>
</reference>
<feature type="transmembrane region" description="Helical" evidence="1">
    <location>
        <begin position="58"/>
        <end position="79"/>
    </location>
</feature>
<keyword evidence="1" id="KW-0472">Membrane</keyword>
<name>A0ABS2GYJ8_9LACO</name>
<protein>
    <submittedName>
        <fullName evidence="2">Uncharacterized protein</fullName>
    </submittedName>
</protein>
<gene>
    <name evidence="2" type="ORF">H5975_02685</name>
</gene>